<dbReference type="Gene3D" id="1.10.10.10">
    <property type="entry name" value="Winged helix-like DNA-binding domain superfamily/Winged helix DNA-binding domain"/>
    <property type="match status" value="1"/>
</dbReference>
<evidence type="ECO:0000256" key="3">
    <source>
        <dbReference type="ARBA" id="ARBA00023163"/>
    </source>
</evidence>
<dbReference type="InterPro" id="IPR036390">
    <property type="entry name" value="WH_DNA-bd_sf"/>
</dbReference>
<dbReference type="KEGG" id="anr:Ana3638_21830"/>
<dbReference type="PRINTS" id="PR00035">
    <property type="entry name" value="HTHGNTR"/>
</dbReference>
<evidence type="ECO:0000259" key="4">
    <source>
        <dbReference type="PROSITE" id="PS50949"/>
    </source>
</evidence>
<dbReference type="RefSeq" id="WP_161839909.1">
    <property type="nucleotide sequence ID" value="NZ_CP048000.1"/>
</dbReference>
<evidence type="ECO:0000256" key="2">
    <source>
        <dbReference type="ARBA" id="ARBA00023125"/>
    </source>
</evidence>
<keyword evidence="1" id="KW-0805">Transcription regulation</keyword>
<dbReference type="SUPFAM" id="SSF48008">
    <property type="entry name" value="GntR ligand-binding domain-like"/>
    <property type="match status" value="1"/>
</dbReference>
<proteinExistence type="predicted"/>
<dbReference type="EMBL" id="CP048000">
    <property type="protein sequence ID" value="QHQ63088.1"/>
    <property type="molecule type" value="Genomic_DNA"/>
</dbReference>
<dbReference type="InterPro" id="IPR000524">
    <property type="entry name" value="Tscrpt_reg_HTH_GntR"/>
</dbReference>
<dbReference type="SMART" id="SM00345">
    <property type="entry name" value="HTH_GNTR"/>
    <property type="match status" value="1"/>
</dbReference>
<evidence type="ECO:0000313" key="5">
    <source>
        <dbReference type="EMBL" id="QHQ63088.1"/>
    </source>
</evidence>
<organism evidence="5 6">
    <name type="scientific">Anaerocolumna sedimenticola</name>
    <dbReference type="NCBI Taxonomy" id="2696063"/>
    <lineage>
        <taxon>Bacteria</taxon>
        <taxon>Bacillati</taxon>
        <taxon>Bacillota</taxon>
        <taxon>Clostridia</taxon>
        <taxon>Lachnospirales</taxon>
        <taxon>Lachnospiraceae</taxon>
        <taxon>Anaerocolumna</taxon>
    </lineage>
</organism>
<sequence>MVIKPINKVNVSEQVFNQLKKAIIEGEWKPGDKIPSENELASSFGVSRMTVRQSLQKLIALGLIETKLGDGSYVRVLEAGDSLNALMPAMYLNKDSFLDVIEFREMIETESAGLAAIRSTGEQLTELKNIYTRMLSNKNNIKKFAMDDLAFHCKIGEMTGNELIIKTYALLDDILEAAMYDGITKMGTEYAEQYHQLLIDSIEAHDELKAREYMKKHLMNNREYYK</sequence>
<evidence type="ECO:0000313" key="6">
    <source>
        <dbReference type="Proteomes" id="UP000464314"/>
    </source>
</evidence>
<dbReference type="SUPFAM" id="SSF46785">
    <property type="entry name" value="Winged helix' DNA-binding domain"/>
    <property type="match status" value="1"/>
</dbReference>
<name>A0A6P1TUC4_9FIRM</name>
<dbReference type="PROSITE" id="PS50949">
    <property type="entry name" value="HTH_GNTR"/>
    <property type="match status" value="1"/>
</dbReference>
<dbReference type="PANTHER" id="PTHR43537">
    <property type="entry name" value="TRANSCRIPTIONAL REGULATOR, GNTR FAMILY"/>
    <property type="match status" value="1"/>
</dbReference>
<dbReference type="SMART" id="SM00895">
    <property type="entry name" value="FCD"/>
    <property type="match status" value="1"/>
</dbReference>
<dbReference type="CDD" id="cd07377">
    <property type="entry name" value="WHTH_GntR"/>
    <property type="match status" value="1"/>
</dbReference>
<dbReference type="Pfam" id="PF07729">
    <property type="entry name" value="FCD"/>
    <property type="match status" value="1"/>
</dbReference>
<feature type="domain" description="HTH gntR-type" evidence="4">
    <location>
        <begin position="9"/>
        <end position="77"/>
    </location>
</feature>
<protein>
    <submittedName>
        <fullName evidence="5">GntR family transcriptional regulator</fullName>
    </submittedName>
</protein>
<reference evidence="5 6" key="1">
    <citation type="submission" date="2020-01" db="EMBL/GenBank/DDBJ databases">
        <title>Genome analysis of Anaerocolumna sp. CBA3638.</title>
        <authorList>
            <person name="Kim J."/>
            <person name="Roh S.W."/>
        </authorList>
    </citation>
    <scope>NUCLEOTIDE SEQUENCE [LARGE SCALE GENOMIC DNA]</scope>
    <source>
        <strain evidence="5 6">CBA3638</strain>
    </source>
</reference>
<keyword evidence="2" id="KW-0238">DNA-binding</keyword>
<keyword evidence="6" id="KW-1185">Reference proteome</keyword>
<dbReference type="PANTHER" id="PTHR43537:SF5">
    <property type="entry name" value="UXU OPERON TRANSCRIPTIONAL REGULATOR"/>
    <property type="match status" value="1"/>
</dbReference>
<gene>
    <name evidence="5" type="ORF">Ana3638_21830</name>
</gene>
<dbReference type="Proteomes" id="UP000464314">
    <property type="component" value="Chromosome"/>
</dbReference>
<keyword evidence="3" id="KW-0804">Transcription</keyword>
<dbReference type="InterPro" id="IPR008920">
    <property type="entry name" value="TF_FadR/GntR_C"/>
</dbReference>
<dbReference type="Gene3D" id="1.20.120.530">
    <property type="entry name" value="GntR ligand-binding domain-like"/>
    <property type="match status" value="1"/>
</dbReference>
<dbReference type="GO" id="GO:0003677">
    <property type="term" value="F:DNA binding"/>
    <property type="evidence" value="ECO:0007669"/>
    <property type="project" value="UniProtKB-KW"/>
</dbReference>
<dbReference type="InterPro" id="IPR036388">
    <property type="entry name" value="WH-like_DNA-bd_sf"/>
</dbReference>
<dbReference type="AlphaFoldDB" id="A0A6P1TUC4"/>
<accession>A0A6P1TUC4</accession>
<dbReference type="GO" id="GO:0003700">
    <property type="term" value="F:DNA-binding transcription factor activity"/>
    <property type="evidence" value="ECO:0007669"/>
    <property type="project" value="InterPro"/>
</dbReference>
<dbReference type="InterPro" id="IPR011711">
    <property type="entry name" value="GntR_C"/>
</dbReference>
<dbReference type="Pfam" id="PF00392">
    <property type="entry name" value="GntR"/>
    <property type="match status" value="1"/>
</dbReference>
<evidence type="ECO:0000256" key="1">
    <source>
        <dbReference type="ARBA" id="ARBA00023015"/>
    </source>
</evidence>